<protein>
    <submittedName>
        <fullName evidence="3">Uncharacterized protein</fullName>
    </submittedName>
</protein>
<evidence type="ECO:0000313" key="3">
    <source>
        <dbReference type="EMBL" id="KPB02789.1"/>
    </source>
</evidence>
<evidence type="ECO:0000256" key="2">
    <source>
        <dbReference type="SAM" id="SignalP"/>
    </source>
</evidence>
<dbReference type="PATRIC" id="fig|1514904.3.peg.87"/>
<keyword evidence="1" id="KW-0472">Membrane</keyword>
<keyword evidence="4" id="KW-1185">Reference proteome</keyword>
<name>A0A0M9GQ41_9HYPH</name>
<organism evidence="3 4">
    <name type="scientific">Ahrensia marina</name>
    <dbReference type="NCBI Taxonomy" id="1514904"/>
    <lineage>
        <taxon>Bacteria</taxon>
        <taxon>Pseudomonadati</taxon>
        <taxon>Pseudomonadota</taxon>
        <taxon>Alphaproteobacteria</taxon>
        <taxon>Hyphomicrobiales</taxon>
        <taxon>Ahrensiaceae</taxon>
        <taxon>Ahrensia</taxon>
    </lineage>
</organism>
<keyword evidence="2" id="KW-0732">Signal</keyword>
<comment type="caution">
    <text evidence="3">The sequence shown here is derived from an EMBL/GenBank/DDBJ whole genome shotgun (WGS) entry which is preliminary data.</text>
</comment>
<proteinExistence type="predicted"/>
<dbReference type="STRING" id="1514904.SU32_00430"/>
<feature type="chain" id="PRO_5005836426" evidence="2">
    <location>
        <begin position="21"/>
        <end position="60"/>
    </location>
</feature>
<evidence type="ECO:0000256" key="1">
    <source>
        <dbReference type="SAM" id="Phobius"/>
    </source>
</evidence>
<feature type="transmembrane region" description="Helical" evidence="1">
    <location>
        <begin position="36"/>
        <end position="54"/>
    </location>
</feature>
<dbReference type="AlphaFoldDB" id="A0A0M9GQ41"/>
<dbReference type="RefSeq" id="WP_053997345.1">
    <property type="nucleotide sequence ID" value="NZ_JXMU01000001.1"/>
</dbReference>
<reference evidence="3 4" key="1">
    <citation type="submission" date="2015-01" db="EMBL/GenBank/DDBJ databases">
        <title>Ahrensia donghaiensis sp. nov., a novel dimethylsulphoniopropionate-cleavage bacterium isolated from seawater and emended descriptions of the genus Ahrensia and Ahrensia kielensis.</title>
        <authorList>
            <person name="Liu J."/>
        </authorList>
    </citation>
    <scope>NUCLEOTIDE SEQUENCE [LARGE SCALE GENOMIC DNA]</scope>
    <source>
        <strain evidence="3 4">LZD062</strain>
    </source>
</reference>
<sequence length="60" mass="6408">MMLRNSATLLFSILATNAFAHAGHVEFKDGHGHHLLYAGAIIAVAILAALYVKFGKSNNV</sequence>
<keyword evidence="1" id="KW-1133">Transmembrane helix</keyword>
<accession>A0A0M9GQ41</accession>
<evidence type="ECO:0000313" key="4">
    <source>
        <dbReference type="Proteomes" id="UP000038011"/>
    </source>
</evidence>
<feature type="signal peptide" evidence="2">
    <location>
        <begin position="1"/>
        <end position="20"/>
    </location>
</feature>
<keyword evidence="1" id="KW-0812">Transmembrane</keyword>
<dbReference type="Proteomes" id="UP000038011">
    <property type="component" value="Unassembled WGS sequence"/>
</dbReference>
<gene>
    <name evidence="3" type="ORF">SU32_00430</name>
</gene>
<dbReference type="EMBL" id="JXMU01000001">
    <property type="protein sequence ID" value="KPB02789.1"/>
    <property type="molecule type" value="Genomic_DNA"/>
</dbReference>
<dbReference type="InterPro" id="IPR046619">
    <property type="entry name" value="DUF6732"/>
</dbReference>
<dbReference type="Pfam" id="PF20506">
    <property type="entry name" value="DUF6732"/>
    <property type="match status" value="1"/>
</dbReference>